<dbReference type="Proteomes" id="UP001139089">
    <property type="component" value="Unassembled WGS sequence"/>
</dbReference>
<organism evidence="1 2">
    <name type="scientific">Rhizobium quercicola</name>
    <dbReference type="NCBI Taxonomy" id="2901226"/>
    <lineage>
        <taxon>Bacteria</taxon>
        <taxon>Pseudomonadati</taxon>
        <taxon>Pseudomonadota</taxon>
        <taxon>Alphaproteobacteria</taxon>
        <taxon>Hyphomicrobiales</taxon>
        <taxon>Rhizobiaceae</taxon>
        <taxon>Rhizobium/Agrobacterium group</taxon>
        <taxon>Rhizobium</taxon>
    </lineage>
</organism>
<reference evidence="1" key="1">
    <citation type="submission" date="2021-12" db="EMBL/GenBank/DDBJ databases">
        <authorList>
            <person name="Li Y."/>
        </authorList>
    </citation>
    <scope>NUCLEOTIDE SEQUENCE</scope>
    <source>
        <strain evidence="1">DKSPLA3</strain>
    </source>
</reference>
<dbReference type="RefSeq" id="WP_132439966.1">
    <property type="nucleotide sequence ID" value="NZ_JAJOZR010000003.1"/>
</dbReference>
<dbReference type="EMBL" id="JAJOZR010000003">
    <property type="protein sequence ID" value="MCD7108723.1"/>
    <property type="molecule type" value="Genomic_DNA"/>
</dbReference>
<name>A0A9X1NSZ1_9HYPH</name>
<dbReference type="AlphaFoldDB" id="A0A9X1NSZ1"/>
<keyword evidence="2" id="KW-1185">Reference proteome</keyword>
<proteinExistence type="predicted"/>
<gene>
    <name evidence="1" type="ORF">LRX75_06675</name>
</gene>
<evidence type="ECO:0000313" key="1">
    <source>
        <dbReference type="EMBL" id="MCD7108723.1"/>
    </source>
</evidence>
<protein>
    <submittedName>
        <fullName evidence="1">Uncharacterized protein</fullName>
    </submittedName>
</protein>
<accession>A0A9X1NSZ1</accession>
<sequence>MNMAHDDLTLNEVLTDPMIRAVMRADGVTSSQFKTLLYSAANALEHAKPEPGGARTHAAKLLAAPKRRLLAMVHPLAVRSGSACAACY</sequence>
<comment type="caution">
    <text evidence="1">The sequence shown here is derived from an EMBL/GenBank/DDBJ whole genome shotgun (WGS) entry which is preliminary data.</text>
</comment>
<evidence type="ECO:0000313" key="2">
    <source>
        <dbReference type="Proteomes" id="UP001139089"/>
    </source>
</evidence>